<evidence type="ECO:0000313" key="7">
    <source>
        <dbReference type="EMBL" id="EPY01191.1"/>
    </source>
</evidence>
<evidence type="ECO:0000256" key="2">
    <source>
        <dbReference type="ARBA" id="ARBA00029447"/>
    </source>
</evidence>
<dbReference type="Gene3D" id="1.10.287.950">
    <property type="entry name" value="Methyl-accepting chemotaxis protein"/>
    <property type="match status" value="1"/>
</dbReference>
<dbReference type="Gene3D" id="6.10.340.10">
    <property type="match status" value="1"/>
</dbReference>
<dbReference type="PROSITE" id="PS50111">
    <property type="entry name" value="CHEMOTAXIS_TRANSDUC_2"/>
    <property type="match status" value="1"/>
</dbReference>
<dbReference type="GO" id="GO:0007165">
    <property type="term" value="P:signal transduction"/>
    <property type="evidence" value="ECO:0007669"/>
    <property type="project" value="UniProtKB-KW"/>
</dbReference>
<dbReference type="GO" id="GO:0016020">
    <property type="term" value="C:membrane"/>
    <property type="evidence" value="ECO:0007669"/>
    <property type="project" value="InterPro"/>
</dbReference>
<organism evidence="7 8">
    <name type="scientific">Magnetospirillum fulvum MGU-K5</name>
    <dbReference type="NCBI Taxonomy" id="1316936"/>
    <lineage>
        <taxon>Bacteria</taxon>
        <taxon>Pseudomonadati</taxon>
        <taxon>Pseudomonadota</taxon>
        <taxon>Alphaproteobacteria</taxon>
        <taxon>Rhodospirillales</taxon>
        <taxon>Rhodospirillaceae</taxon>
        <taxon>Magnetospirillum</taxon>
    </lineage>
</organism>
<keyword evidence="1 3" id="KW-0807">Transducer</keyword>
<dbReference type="SMART" id="SM00304">
    <property type="entry name" value="HAMP"/>
    <property type="match status" value="1"/>
</dbReference>
<evidence type="ECO:0000313" key="8">
    <source>
        <dbReference type="Proteomes" id="UP000015350"/>
    </source>
</evidence>
<accession>S9TG03</accession>
<keyword evidence="4" id="KW-1133">Transmembrane helix</keyword>
<feature type="domain" description="Methyl-accepting transducer" evidence="5">
    <location>
        <begin position="305"/>
        <end position="534"/>
    </location>
</feature>
<dbReference type="PANTHER" id="PTHR32089">
    <property type="entry name" value="METHYL-ACCEPTING CHEMOTAXIS PROTEIN MCPB"/>
    <property type="match status" value="1"/>
</dbReference>
<dbReference type="Pfam" id="PF00672">
    <property type="entry name" value="HAMP"/>
    <property type="match status" value="1"/>
</dbReference>
<dbReference type="PANTHER" id="PTHR32089:SF112">
    <property type="entry name" value="LYSOZYME-LIKE PROTEIN-RELATED"/>
    <property type="match status" value="1"/>
</dbReference>
<dbReference type="Proteomes" id="UP000015350">
    <property type="component" value="Unassembled WGS sequence"/>
</dbReference>
<dbReference type="SUPFAM" id="SSF158472">
    <property type="entry name" value="HAMP domain-like"/>
    <property type="match status" value="1"/>
</dbReference>
<evidence type="ECO:0000256" key="3">
    <source>
        <dbReference type="PROSITE-ProRule" id="PRU00284"/>
    </source>
</evidence>
<gene>
    <name evidence="7" type="ORF">K678_12307</name>
</gene>
<dbReference type="EMBL" id="AQPH01000049">
    <property type="protein sequence ID" value="EPY01191.1"/>
    <property type="molecule type" value="Genomic_DNA"/>
</dbReference>
<proteinExistence type="inferred from homology"/>
<keyword evidence="4" id="KW-0472">Membrane</keyword>
<keyword evidence="4" id="KW-0812">Transmembrane</keyword>
<reference evidence="7 8" key="1">
    <citation type="submission" date="2013-04" db="EMBL/GenBank/DDBJ databases">
        <authorList>
            <person name="Kuznetsov B."/>
            <person name="Ivanovsky R."/>
        </authorList>
    </citation>
    <scope>NUCLEOTIDE SEQUENCE [LARGE SCALE GENOMIC DNA]</scope>
    <source>
        <strain evidence="7 8">MGU-K5</strain>
    </source>
</reference>
<protein>
    <submittedName>
        <fullName evidence="7">Methyl-accepting chemotaxis protein</fullName>
    </submittedName>
</protein>
<evidence type="ECO:0000259" key="6">
    <source>
        <dbReference type="PROSITE" id="PS50885"/>
    </source>
</evidence>
<dbReference type="CDD" id="cd06225">
    <property type="entry name" value="HAMP"/>
    <property type="match status" value="1"/>
</dbReference>
<dbReference type="STRING" id="1316936.K678_12307"/>
<dbReference type="PROSITE" id="PS50885">
    <property type="entry name" value="HAMP"/>
    <property type="match status" value="1"/>
</dbReference>
<name>S9TG03_MAGFU</name>
<dbReference type="InterPro" id="IPR004089">
    <property type="entry name" value="MCPsignal_dom"/>
</dbReference>
<comment type="similarity">
    <text evidence="2">Belongs to the methyl-accepting chemotaxis (MCP) protein family.</text>
</comment>
<dbReference type="SUPFAM" id="SSF58104">
    <property type="entry name" value="Methyl-accepting chemotaxis protein (MCP) signaling domain"/>
    <property type="match status" value="1"/>
</dbReference>
<dbReference type="SMART" id="SM00283">
    <property type="entry name" value="MA"/>
    <property type="match status" value="1"/>
</dbReference>
<dbReference type="Pfam" id="PF00015">
    <property type="entry name" value="MCPsignal"/>
    <property type="match status" value="1"/>
</dbReference>
<dbReference type="AlphaFoldDB" id="S9TG03"/>
<dbReference type="eggNOG" id="COG0840">
    <property type="taxonomic scope" value="Bacteria"/>
</dbReference>
<evidence type="ECO:0000259" key="5">
    <source>
        <dbReference type="PROSITE" id="PS50111"/>
    </source>
</evidence>
<evidence type="ECO:0000256" key="1">
    <source>
        <dbReference type="ARBA" id="ARBA00023224"/>
    </source>
</evidence>
<feature type="transmembrane region" description="Helical" evidence="4">
    <location>
        <begin position="188"/>
        <end position="210"/>
    </location>
</feature>
<comment type="caution">
    <text evidence="7">The sequence shown here is derived from an EMBL/GenBank/DDBJ whole genome shotgun (WGS) entry which is preliminary data.</text>
</comment>
<dbReference type="InterPro" id="IPR003660">
    <property type="entry name" value="HAMP_dom"/>
</dbReference>
<sequence length="560" mass="58733">MMQMTIRMRFIVLWGLAILGLSSLGGIIVYTNHTVDHARIELEQKFVDGSLLTQARIDLLTLNLAAMDSIVDKSDGVVSPERLAILTESSHKLVEAAKAAERLLDTPEERAAAATLTADAARLRTLTAEDLPRAIRERADEAVFARLDDEIDNGGTKVMKALDTLEQTLKTEVSAGFKHEERALSDTLALGSIVCAGVIAAFSLLAWLIARAVLVPLGRLTRATEALAAGDRSIVIEANENADEIGALVRSVRVFKEGLIRADRLQAEQDTAKARADSERRAELAVTADSFERGVKGVVDTVNQAARHLRGISQSLAGASREADGRAADLSRAAEMTSGNVGTVAAAAEELSASIHEIASQVQKSSAISRQAVDDAQRVDSMVKQLSDSARRIGTVINLINDIAAQTNLLALNATIEAARAGDAGKGFAVVANEVKHLANQTARATEEISTQIGEVQGATDDVVGAIGAIAGVIEDINGISAGIASAVEQQSAATAEIARSIQQASTGTGEVTDTVGKMGGIVGQVRTGSEELLQAVAALADNSDTLSREVDSFLAGVRA</sequence>
<feature type="domain" description="HAMP" evidence="6">
    <location>
        <begin position="211"/>
        <end position="264"/>
    </location>
</feature>
<evidence type="ECO:0000256" key="4">
    <source>
        <dbReference type="SAM" id="Phobius"/>
    </source>
</evidence>